<evidence type="ECO:0000256" key="8">
    <source>
        <dbReference type="ARBA" id="ARBA00022958"/>
    </source>
</evidence>
<feature type="binding site" evidence="12">
    <location>
        <position position="112"/>
    </location>
    <ligand>
        <name>K(+)</name>
        <dbReference type="ChEBI" id="CHEBI:29103"/>
    </ligand>
</feature>
<dbReference type="PIRSF" id="PIRSF006247">
    <property type="entry name" value="TrkH"/>
    <property type="match status" value="1"/>
</dbReference>
<keyword evidence="3" id="KW-0813">Transport</keyword>
<evidence type="ECO:0000256" key="1">
    <source>
        <dbReference type="ARBA" id="ARBA00004429"/>
    </source>
</evidence>
<evidence type="ECO:0000256" key="3">
    <source>
        <dbReference type="ARBA" id="ARBA00022448"/>
    </source>
</evidence>
<feature type="binding site" evidence="12">
    <location>
        <position position="221"/>
    </location>
    <ligand>
        <name>K(+)</name>
        <dbReference type="ChEBI" id="CHEBI:29103"/>
    </ligand>
</feature>
<keyword evidence="15" id="KW-1185">Reference proteome</keyword>
<evidence type="ECO:0000313" key="14">
    <source>
        <dbReference type="EMBL" id="QFR42787.1"/>
    </source>
</evidence>
<proteinExistence type="inferred from homology"/>
<comment type="subcellular location">
    <subcellularLocation>
        <location evidence="1">Cell inner membrane</location>
        <topology evidence="1">Multi-pass membrane protein</topology>
    </subcellularLocation>
</comment>
<feature type="transmembrane region" description="Helical" evidence="13">
    <location>
        <begin position="183"/>
        <end position="200"/>
    </location>
</feature>
<feature type="transmembrane region" description="Helical" evidence="13">
    <location>
        <begin position="297"/>
        <end position="319"/>
    </location>
</feature>
<keyword evidence="12" id="KW-0479">Metal-binding</keyword>
<dbReference type="InterPro" id="IPR004772">
    <property type="entry name" value="TrkH"/>
</dbReference>
<feature type="transmembrane region" description="Helical" evidence="13">
    <location>
        <begin position="71"/>
        <end position="93"/>
    </location>
</feature>
<feature type="transmembrane region" description="Helical" evidence="13">
    <location>
        <begin position="237"/>
        <end position="260"/>
    </location>
</feature>
<feature type="transmembrane region" description="Helical" evidence="13">
    <location>
        <begin position="12"/>
        <end position="32"/>
    </location>
</feature>
<gene>
    <name evidence="14" type="ORF">FJR47_02220</name>
</gene>
<evidence type="ECO:0000256" key="12">
    <source>
        <dbReference type="PIRSR" id="PIRSR006247-1"/>
    </source>
</evidence>
<keyword evidence="6" id="KW-0633">Potassium transport</keyword>
<evidence type="ECO:0000313" key="15">
    <source>
        <dbReference type="Proteomes" id="UP000326061"/>
    </source>
</evidence>
<comment type="similarity">
    <text evidence="2">Belongs to the TrkH potassium transport family.</text>
</comment>
<keyword evidence="11 13" id="KW-0472">Membrane</keyword>
<dbReference type="Proteomes" id="UP000326061">
    <property type="component" value="Chromosome"/>
</dbReference>
<reference evidence="15" key="1">
    <citation type="submission" date="2019-06" db="EMBL/GenBank/DDBJ databases">
        <title>Sulfurimonas gotlandica sp. nov., a chemoautotrophic and psychrotolerant epsilonproteobacterium isolated from a pelagic redoxcline, and an emended description of the genus Sulfurimonas.</title>
        <authorList>
            <person name="Wang S."/>
            <person name="Jiang L."/>
            <person name="Shao Z."/>
        </authorList>
    </citation>
    <scope>NUCLEOTIDE SEQUENCE [LARGE SCALE GENOMIC DNA]</scope>
    <source>
        <strain evidence="15">1-1N</strain>
    </source>
</reference>
<evidence type="ECO:0000256" key="9">
    <source>
        <dbReference type="ARBA" id="ARBA00022989"/>
    </source>
</evidence>
<evidence type="ECO:0000256" key="4">
    <source>
        <dbReference type="ARBA" id="ARBA00022475"/>
    </source>
</evidence>
<keyword evidence="7 13" id="KW-0812">Transmembrane</keyword>
<keyword evidence="10" id="KW-0406">Ion transport</keyword>
<evidence type="ECO:0000256" key="11">
    <source>
        <dbReference type="ARBA" id="ARBA00023136"/>
    </source>
</evidence>
<feature type="binding site" evidence="12">
    <location>
        <position position="111"/>
    </location>
    <ligand>
        <name>K(+)</name>
        <dbReference type="ChEBI" id="CHEBI:29103"/>
    </ligand>
</feature>
<dbReference type="RefSeq" id="WP_152298850.1">
    <property type="nucleotide sequence ID" value="NZ_CP041166.1"/>
</dbReference>
<dbReference type="KEGG" id="suln:FJR47_02220"/>
<feature type="binding site" evidence="12">
    <location>
        <position position="315"/>
    </location>
    <ligand>
        <name>K(+)</name>
        <dbReference type="ChEBI" id="CHEBI:29103"/>
    </ligand>
</feature>
<dbReference type="AlphaFoldDB" id="A0AAJ4DM46"/>
<evidence type="ECO:0000256" key="5">
    <source>
        <dbReference type="ARBA" id="ARBA00022519"/>
    </source>
</evidence>
<dbReference type="PANTHER" id="PTHR32024:SF2">
    <property type="entry name" value="TRK SYSTEM POTASSIUM UPTAKE PROTEIN TRKG-RELATED"/>
    <property type="match status" value="1"/>
</dbReference>
<sequence length="483" mass="53278">MDKQTLKNIAKLLGSVGIYLSLFFLFPIATGWYYGEDIFLFLLFDILFFLLNGTIFLYLKNHDITLSLRDGILSVNLIWILVGFAGAVPLWLYSNITFMQAIFESISGFTTTGATIYSDIESLPNMILILRSLMHWIGGMGILVLGVGLLSLINPSGSLALFKAEASGIKLDKSTPKIKDTAMMLWGIYIVLTFFDAILLKLGGMSTFDAINHAFSTISTGGFSTKNSSFGAFESPFILWTTTFFMVISGITFLAHLKAFRGELSGYKNEETKWYIIIFILLSLFMGLFRYQSSDDTFFTAITHASFNIAALMTTTGFASLDYEAWGQMAVSIAFLAMLASGNGGSTAGGVKIIRYVVSIKVLFAELKKILHPNAIIKVFINNSPISNSLISMTFGFILLFVITNAIITFYLYASGYDMMTSLSTALACVGNIGPGFSQVGPAQNYGFYDNLDLVVLSLGMIIGRLEVFTFLLIFLPSFWKKF</sequence>
<dbReference type="InterPro" id="IPR003445">
    <property type="entry name" value="Cat_transpt"/>
</dbReference>
<feature type="binding site" evidence="12">
    <location>
        <position position="432"/>
    </location>
    <ligand>
        <name>K(+)</name>
        <dbReference type="ChEBI" id="CHEBI:29103"/>
    </ligand>
</feature>
<dbReference type="GO" id="GO:0005886">
    <property type="term" value="C:plasma membrane"/>
    <property type="evidence" value="ECO:0007669"/>
    <property type="project" value="UniProtKB-SubCell"/>
</dbReference>
<dbReference type="EMBL" id="CP041166">
    <property type="protein sequence ID" value="QFR42787.1"/>
    <property type="molecule type" value="Genomic_DNA"/>
</dbReference>
<keyword evidence="4" id="KW-1003">Cell membrane</keyword>
<keyword evidence="9 13" id="KW-1133">Transmembrane helix</keyword>
<feature type="transmembrane region" description="Helical" evidence="13">
    <location>
        <begin position="390"/>
        <end position="414"/>
    </location>
</feature>
<feature type="transmembrane region" description="Helical" evidence="13">
    <location>
        <begin position="133"/>
        <end position="162"/>
    </location>
</feature>
<name>A0AAJ4DM46_9BACT</name>
<keyword evidence="5" id="KW-0997">Cell inner membrane</keyword>
<dbReference type="Pfam" id="PF02386">
    <property type="entry name" value="TrkH"/>
    <property type="match status" value="2"/>
</dbReference>
<evidence type="ECO:0000256" key="6">
    <source>
        <dbReference type="ARBA" id="ARBA00022538"/>
    </source>
</evidence>
<evidence type="ECO:0000256" key="10">
    <source>
        <dbReference type="ARBA" id="ARBA00023065"/>
    </source>
</evidence>
<evidence type="ECO:0000256" key="2">
    <source>
        <dbReference type="ARBA" id="ARBA00009137"/>
    </source>
</evidence>
<evidence type="ECO:0000256" key="13">
    <source>
        <dbReference type="SAM" id="Phobius"/>
    </source>
</evidence>
<accession>A0AAJ4DM46</accession>
<organism evidence="14 15">
    <name type="scientific">Sulfurimonas xiamenensis</name>
    <dbReference type="NCBI Taxonomy" id="2590021"/>
    <lineage>
        <taxon>Bacteria</taxon>
        <taxon>Pseudomonadati</taxon>
        <taxon>Campylobacterota</taxon>
        <taxon>Epsilonproteobacteria</taxon>
        <taxon>Campylobacterales</taxon>
        <taxon>Sulfurimonadaceae</taxon>
        <taxon>Sulfurimonas</taxon>
    </lineage>
</organism>
<feature type="binding site" evidence="12">
    <location>
        <position position="316"/>
    </location>
    <ligand>
        <name>K(+)</name>
        <dbReference type="ChEBI" id="CHEBI:29103"/>
    </ligand>
</feature>
<feature type="transmembrane region" description="Helical" evidence="13">
    <location>
        <begin position="272"/>
        <end position="291"/>
    </location>
</feature>
<protein>
    <submittedName>
        <fullName evidence="14">TrkH family potassium uptake protein</fullName>
    </submittedName>
</protein>
<dbReference type="GO" id="GO:0015379">
    <property type="term" value="F:potassium:chloride symporter activity"/>
    <property type="evidence" value="ECO:0007669"/>
    <property type="project" value="InterPro"/>
</dbReference>
<feature type="transmembrane region" description="Helical" evidence="13">
    <location>
        <begin position="454"/>
        <end position="476"/>
    </location>
</feature>
<dbReference type="PANTHER" id="PTHR32024">
    <property type="entry name" value="TRK SYSTEM POTASSIUM UPTAKE PROTEIN TRKG-RELATED"/>
    <property type="match status" value="1"/>
</dbReference>
<dbReference type="GO" id="GO:0046872">
    <property type="term" value="F:metal ion binding"/>
    <property type="evidence" value="ECO:0007669"/>
    <property type="project" value="UniProtKB-KW"/>
</dbReference>
<keyword evidence="8 12" id="KW-0630">Potassium</keyword>
<evidence type="ECO:0000256" key="7">
    <source>
        <dbReference type="ARBA" id="ARBA00022692"/>
    </source>
</evidence>
<feature type="transmembrane region" description="Helical" evidence="13">
    <location>
        <begin position="38"/>
        <end position="59"/>
    </location>
</feature>